<evidence type="ECO:0000256" key="2">
    <source>
        <dbReference type="ARBA" id="ARBA00023315"/>
    </source>
</evidence>
<dbReference type="Proteomes" id="UP000092600">
    <property type="component" value="Unassembled WGS sequence"/>
</dbReference>
<dbReference type="AlphaFoldDB" id="A0A199VRI7"/>
<dbReference type="EMBL" id="LSRQ01001067">
    <property type="protein sequence ID" value="OAY79536.1"/>
    <property type="molecule type" value="Genomic_DNA"/>
</dbReference>
<dbReference type="GO" id="GO:0006526">
    <property type="term" value="P:L-arginine biosynthetic process"/>
    <property type="evidence" value="ECO:0007669"/>
    <property type="project" value="InterPro"/>
</dbReference>
<dbReference type="InterPro" id="IPR001048">
    <property type="entry name" value="Asp/Glu/Uridylate_kinase"/>
</dbReference>
<dbReference type="Pfam" id="PF00696">
    <property type="entry name" value="AA_kinase"/>
    <property type="match status" value="1"/>
</dbReference>
<dbReference type="GO" id="GO:0005737">
    <property type="term" value="C:cytoplasm"/>
    <property type="evidence" value="ECO:0007669"/>
    <property type="project" value="InterPro"/>
</dbReference>
<evidence type="ECO:0000313" key="6">
    <source>
        <dbReference type="Proteomes" id="UP000092600"/>
    </source>
</evidence>
<dbReference type="InterPro" id="IPR010167">
    <property type="entry name" value="NH2A_AcTrfase"/>
</dbReference>
<proteinExistence type="predicted"/>
<dbReference type="PIRSF" id="PIRSF000423">
    <property type="entry name" value="ArgA"/>
    <property type="match status" value="1"/>
</dbReference>
<reference evidence="5 6" key="1">
    <citation type="journal article" date="2016" name="DNA Res.">
        <title>The draft genome of MD-2 pineapple using hybrid error correction of long reads.</title>
        <authorList>
            <person name="Redwan R.M."/>
            <person name="Saidin A."/>
            <person name="Kumar S.V."/>
        </authorList>
    </citation>
    <scope>NUCLEOTIDE SEQUENCE [LARGE SCALE GENOMIC DNA]</scope>
    <source>
        <strain evidence="6">cv. MD2</strain>
        <tissue evidence="5">Leaf</tissue>
    </source>
</reference>
<feature type="region of interest" description="Disordered" evidence="3">
    <location>
        <begin position="1"/>
        <end position="25"/>
    </location>
</feature>
<comment type="caution">
    <text evidence="5">The sequence shown here is derived from an EMBL/GenBank/DDBJ whole genome shotgun (WGS) entry which is preliminary data.</text>
</comment>
<evidence type="ECO:0000256" key="1">
    <source>
        <dbReference type="ARBA" id="ARBA00022679"/>
    </source>
</evidence>
<accession>A0A199VRI7</accession>
<gene>
    <name evidence="5" type="ORF">ACMD2_17749</name>
</gene>
<dbReference type="GO" id="GO:0004042">
    <property type="term" value="F:L-glutamate N-acetyltransferase activity"/>
    <property type="evidence" value="ECO:0007669"/>
    <property type="project" value="InterPro"/>
</dbReference>
<dbReference type="STRING" id="4615.A0A199VRI7"/>
<protein>
    <submittedName>
        <fullName evidence="5">Putative amino-acid acetyltransferase NAGS1, chloroplastic</fullName>
    </submittedName>
</protein>
<evidence type="ECO:0000313" key="5">
    <source>
        <dbReference type="EMBL" id="OAY79536.1"/>
    </source>
</evidence>
<keyword evidence="2" id="KW-0012">Acyltransferase</keyword>
<dbReference type="Gene3D" id="3.40.1160.10">
    <property type="entry name" value="Acetylglutamate kinase-like"/>
    <property type="match status" value="1"/>
</dbReference>
<dbReference type="SUPFAM" id="SSF53633">
    <property type="entry name" value="Carbamate kinase-like"/>
    <property type="match status" value="1"/>
</dbReference>
<dbReference type="PANTHER" id="PTHR30602:SF12">
    <property type="entry name" value="AMINO-ACID ACETYLTRANSFERASE NAGS1, CHLOROPLASTIC-RELATED"/>
    <property type="match status" value="1"/>
</dbReference>
<organism evidence="5 6">
    <name type="scientific">Ananas comosus</name>
    <name type="common">Pineapple</name>
    <name type="synonym">Ananas ananas</name>
    <dbReference type="NCBI Taxonomy" id="4615"/>
    <lineage>
        <taxon>Eukaryota</taxon>
        <taxon>Viridiplantae</taxon>
        <taxon>Streptophyta</taxon>
        <taxon>Embryophyta</taxon>
        <taxon>Tracheophyta</taxon>
        <taxon>Spermatophyta</taxon>
        <taxon>Magnoliopsida</taxon>
        <taxon>Liliopsida</taxon>
        <taxon>Poales</taxon>
        <taxon>Bromeliaceae</taxon>
        <taxon>Bromelioideae</taxon>
        <taxon>Ananas</taxon>
    </lineage>
</organism>
<sequence length="376" mass="40810">MAASCSKPSLPPRPAAKTSDPGRVPRLPVASKRFLRHDGVALGRKGLSLHCSSDGGSVNGGGVEKERFVEWFREAWPYIRGHRGSTFVVVVSGEIASSPYLDSVLQDISLLHGLGIKFVLVPGTIQIDELLAEREAATEAAGRIRLIMEAKLSPGPPISNLRLHGDNSRWHELGINRRGVVDGIDYGFTGEVKRIDISQIKERLDRECIVIVSNMGYSSAGEVLNCNTYEVATACALAIEADKLICITDGQIFDEQGRLIRFLSLEEADLLIRKRAEQSEIAANYVKIVGEEAINSSDYLGFSEEGGHPSRNSMGYSDRYIASFQNGVGFDNGNGLWSGEQGFAIGGEERLSRLNGYLSELAAGAYVCRGGVNEFT</sequence>
<dbReference type="PANTHER" id="PTHR30602">
    <property type="entry name" value="AMINO-ACID ACETYLTRANSFERASE"/>
    <property type="match status" value="1"/>
</dbReference>
<name>A0A199VRI7_ANACO</name>
<evidence type="ECO:0000256" key="3">
    <source>
        <dbReference type="SAM" id="MobiDB-lite"/>
    </source>
</evidence>
<dbReference type="InterPro" id="IPR036393">
    <property type="entry name" value="AceGlu_kinase-like_sf"/>
</dbReference>
<evidence type="ECO:0000259" key="4">
    <source>
        <dbReference type="Pfam" id="PF00696"/>
    </source>
</evidence>
<feature type="domain" description="Aspartate/glutamate/uridylate kinase" evidence="4">
    <location>
        <begin position="87"/>
        <end position="270"/>
    </location>
</feature>
<keyword evidence="1 5" id="KW-0808">Transferase</keyword>